<proteinExistence type="predicted"/>
<gene>
    <name evidence="1" type="ORF">FRUB_09521</name>
</gene>
<evidence type="ECO:0000313" key="2">
    <source>
        <dbReference type="Proteomes" id="UP000214646"/>
    </source>
</evidence>
<dbReference type="EMBL" id="NIDE01000019">
    <property type="protein sequence ID" value="OWK34679.1"/>
    <property type="molecule type" value="Genomic_DNA"/>
</dbReference>
<organism evidence="1 2">
    <name type="scientific">Fimbriiglobus ruber</name>
    <dbReference type="NCBI Taxonomy" id="1908690"/>
    <lineage>
        <taxon>Bacteria</taxon>
        <taxon>Pseudomonadati</taxon>
        <taxon>Planctomycetota</taxon>
        <taxon>Planctomycetia</taxon>
        <taxon>Gemmatales</taxon>
        <taxon>Gemmataceae</taxon>
        <taxon>Fimbriiglobus</taxon>
    </lineage>
</organism>
<evidence type="ECO:0000313" key="1">
    <source>
        <dbReference type="EMBL" id="OWK34679.1"/>
    </source>
</evidence>
<accession>A0A225DC07</accession>
<dbReference type="Proteomes" id="UP000214646">
    <property type="component" value="Unassembled WGS sequence"/>
</dbReference>
<reference evidence="2" key="1">
    <citation type="submission" date="2017-06" db="EMBL/GenBank/DDBJ databases">
        <title>Genome analysis of Fimbriiglobus ruber SP5, the first member of the order Planctomycetales with confirmed chitinolytic capability.</title>
        <authorList>
            <person name="Ravin N.V."/>
            <person name="Rakitin A.L."/>
            <person name="Ivanova A.A."/>
            <person name="Beletsky A.V."/>
            <person name="Kulichevskaya I.S."/>
            <person name="Mardanov A.V."/>
            <person name="Dedysh S.N."/>
        </authorList>
    </citation>
    <scope>NUCLEOTIDE SEQUENCE [LARGE SCALE GENOMIC DNA]</scope>
    <source>
        <strain evidence="2">SP5</strain>
    </source>
</reference>
<name>A0A225DC07_9BACT</name>
<protein>
    <submittedName>
        <fullName evidence="1">Uncharacterized protein</fullName>
    </submittedName>
</protein>
<sequence length="39" mass="4456">MNNSGRMTLRVSAEDTADFNGSVFRNTETKIEAVKWHNQ</sequence>
<keyword evidence="2" id="KW-1185">Reference proteome</keyword>
<comment type="caution">
    <text evidence="1">The sequence shown here is derived from an EMBL/GenBank/DDBJ whole genome shotgun (WGS) entry which is preliminary data.</text>
</comment>
<dbReference type="AlphaFoldDB" id="A0A225DC07"/>